<dbReference type="EMBL" id="MFZT01000028">
    <property type="protein sequence ID" value="OGK31176.1"/>
    <property type="molecule type" value="Genomic_DNA"/>
</dbReference>
<evidence type="ECO:0000313" key="2">
    <source>
        <dbReference type="EMBL" id="OGK31176.1"/>
    </source>
</evidence>
<dbReference type="CDD" id="cd05403">
    <property type="entry name" value="NT_KNTase_like"/>
    <property type="match status" value="1"/>
</dbReference>
<gene>
    <name evidence="2" type="ORF">A3D08_03545</name>
</gene>
<dbReference type="InterPro" id="IPR041633">
    <property type="entry name" value="Polbeta"/>
</dbReference>
<dbReference type="InterPro" id="IPR052930">
    <property type="entry name" value="TA_antitoxin_MntA"/>
</dbReference>
<evidence type="ECO:0000313" key="3">
    <source>
        <dbReference type="Proteomes" id="UP000178098"/>
    </source>
</evidence>
<proteinExistence type="predicted"/>
<name>A0A1F7HJL9_9BACT</name>
<accession>A0A1F7HJL9</accession>
<protein>
    <recommendedName>
        <fullName evidence="1">Polymerase beta nucleotidyltransferase domain-containing protein</fullName>
    </recommendedName>
</protein>
<dbReference type="InterPro" id="IPR043519">
    <property type="entry name" value="NT_sf"/>
</dbReference>
<reference evidence="2 3" key="1">
    <citation type="journal article" date="2016" name="Nat. Commun.">
        <title>Thousands of microbial genomes shed light on interconnected biogeochemical processes in an aquifer system.</title>
        <authorList>
            <person name="Anantharaman K."/>
            <person name="Brown C.T."/>
            <person name="Hug L.A."/>
            <person name="Sharon I."/>
            <person name="Castelle C.J."/>
            <person name="Probst A.J."/>
            <person name="Thomas B.C."/>
            <person name="Singh A."/>
            <person name="Wilkins M.J."/>
            <person name="Karaoz U."/>
            <person name="Brodie E.L."/>
            <person name="Williams K.H."/>
            <person name="Hubbard S.S."/>
            <person name="Banfield J.F."/>
        </authorList>
    </citation>
    <scope>NUCLEOTIDE SEQUENCE [LARGE SCALE GENOMIC DNA]</scope>
</reference>
<dbReference type="NCBIfam" id="NF047752">
    <property type="entry name" value="MntA_antitoxin"/>
    <property type="match status" value="1"/>
</dbReference>
<feature type="domain" description="Polymerase beta nucleotidyltransferase" evidence="1">
    <location>
        <begin position="10"/>
        <end position="102"/>
    </location>
</feature>
<sequence length="140" mass="15972">MLTKQTQAHISEYFEHEPVEVVFFFGSRASGYPHGESDYDFGVVFSKGLTTKQRSKKRLTYIGELGKILGVEAVDVVDLEKAPAYLRYAAFASRQDIVCKNESVRINFEHKAMSNYFDWLPYMRRHSSLSIASIARHGLS</sequence>
<dbReference type="Pfam" id="PF18765">
    <property type="entry name" value="Polbeta"/>
    <property type="match status" value="1"/>
</dbReference>
<organism evidence="2 3">
    <name type="scientific">Candidatus Roizmanbacteria bacterium RIFCSPHIGHO2_02_FULL_43_11</name>
    <dbReference type="NCBI Taxonomy" id="1802043"/>
    <lineage>
        <taxon>Bacteria</taxon>
        <taxon>Candidatus Roizmaniibacteriota</taxon>
    </lineage>
</organism>
<dbReference type="SUPFAM" id="SSF81301">
    <property type="entry name" value="Nucleotidyltransferase"/>
    <property type="match status" value="1"/>
</dbReference>
<dbReference type="AlphaFoldDB" id="A0A1F7HJL9"/>
<dbReference type="PANTHER" id="PTHR43852:SF3">
    <property type="entry name" value="NUCLEOTIDYLTRANSFERASE"/>
    <property type="match status" value="1"/>
</dbReference>
<dbReference type="PANTHER" id="PTHR43852">
    <property type="entry name" value="NUCLEOTIDYLTRANSFERASE"/>
    <property type="match status" value="1"/>
</dbReference>
<comment type="caution">
    <text evidence="2">The sequence shown here is derived from an EMBL/GenBank/DDBJ whole genome shotgun (WGS) entry which is preliminary data.</text>
</comment>
<dbReference type="Proteomes" id="UP000178098">
    <property type="component" value="Unassembled WGS sequence"/>
</dbReference>
<evidence type="ECO:0000259" key="1">
    <source>
        <dbReference type="Pfam" id="PF18765"/>
    </source>
</evidence>
<dbReference type="Gene3D" id="3.30.460.10">
    <property type="entry name" value="Beta Polymerase, domain 2"/>
    <property type="match status" value="1"/>
</dbReference>